<gene>
    <name evidence="2" type="ORF">AVEN_248592_1</name>
</gene>
<comment type="caution">
    <text evidence="2">The sequence shown here is derived from an EMBL/GenBank/DDBJ whole genome shotgun (WGS) entry which is preliminary data.</text>
</comment>
<accession>A0A4Y2I192</accession>
<keyword evidence="3" id="KW-1185">Reference proteome</keyword>
<protein>
    <submittedName>
        <fullName evidence="2">Uncharacterized protein</fullName>
    </submittedName>
</protein>
<organism evidence="2 3">
    <name type="scientific">Araneus ventricosus</name>
    <name type="common">Orbweaver spider</name>
    <name type="synonym">Epeira ventricosa</name>
    <dbReference type="NCBI Taxonomy" id="182803"/>
    <lineage>
        <taxon>Eukaryota</taxon>
        <taxon>Metazoa</taxon>
        <taxon>Ecdysozoa</taxon>
        <taxon>Arthropoda</taxon>
        <taxon>Chelicerata</taxon>
        <taxon>Arachnida</taxon>
        <taxon>Araneae</taxon>
        <taxon>Araneomorphae</taxon>
        <taxon>Entelegynae</taxon>
        <taxon>Araneoidea</taxon>
        <taxon>Araneidae</taxon>
        <taxon>Araneus</taxon>
    </lineage>
</organism>
<reference evidence="2 3" key="1">
    <citation type="journal article" date="2019" name="Sci. Rep.">
        <title>Orb-weaving spider Araneus ventricosus genome elucidates the spidroin gene catalogue.</title>
        <authorList>
            <person name="Kono N."/>
            <person name="Nakamura H."/>
            <person name="Ohtoshi R."/>
            <person name="Moran D.A.P."/>
            <person name="Shinohara A."/>
            <person name="Yoshida Y."/>
            <person name="Fujiwara M."/>
            <person name="Mori M."/>
            <person name="Tomita M."/>
            <person name="Arakawa K."/>
        </authorList>
    </citation>
    <scope>NUCLEOTIDE SEQUENCE [LARGE SCALE GENOMIC DNA]</scope>
</reference>
<evidence type="ECO:0000313" key="2">
    <source>
        <dbReference type="EMBL" id="GBM71393.1"/>
    </source>
</evidence>
<sequence length="99" mass="11411">MRNGVDQGKSSFFIRFSIFSAHYAIKLKYNSRLWGTSLSDQRKNHEMKKGSVGGSHSREIRAGRARFESWLRRGHRLPDRTYGQPDPRGSGCPWIQSDL</sequence>
<dbReference type="AlphaFoldDB" id="A0A4Y2I192"/>
<proteinExistence type="predicted"/>
<dbReference type="EMBL" id="BGPR01002309">
    <property type="protein sequence ID" value="GBM71393.1"/>
    <property type="molecule type" value="Genomic_DNA"/>
</dbReference>
<dbReference type="Proteomes" id="UP000499080">
    <property type="component" value="Unassembled WGS sequence"/>
</dbReference>
<evidence type="ECO:0000256" key="1">
    <source>
        <dbReference type="SAM" id="MobiDB-lite"/>
    </source>
</evidence>
<evidence type="ECO:0000313" key="3">
    <source>
        <dbReference type="Proteomes" id="UP000499080"/>
    </source>
</evidence>
<name>A0A4Y2I192_ARAVE</name>
<feature type="region of interest" description="Disordered" evidence="1">
    <location>
        <begin position="78"/>
        <end position="99"/>
    </location>
</feature>